<evidence type="ECO:0000256" key="3">
    <source>
        <dbReference type="ARBA" id="ARBA00022490"/>
    </source>
</evidence>
<name>A0A0U1TZ71_ISOMC</name>
<dbReference type="GO" id="GO:0032006">
    <property type="term" value="P:regulation of TOR signaling"/>
    <property type="evidence" value="ECO:0007669"/>
    <property type="project" value="TreeGrafter"/>
</dbReference>
<proteinExistence type="evidence at transcript level"/>
<dbReference type="GO" id="GO:0009968">
    <property type="term" value="P:negative regulation of signal transduction"/>
    <property type="evidence" value="ECO:0007669"/>
    <property type="project" value="InterPro"/>
</dbReference>
<dbReference type="GO" id="GO:0006915">
    <property type="term" value="P:apoptotic process"/>
    <property type="evidence" value="ECO:0007669"/>
    <property type="project" value="TreeGrafter"/>
</dbReference>
<dbReference type="EMBL" id="EU252455">
    <property type="protein sequence ID" value="ACD12005.1"/>
    <property type="molecule type" value="mRNA"/>
</dbReference>
<dbReference type="GO" id="GO:0005737">
    <property type="term" value="C:cytoplasm"/>
    <property type="evidence" value="ECO:0007669"/>
    <property type="project" value="UniProtKB-SubCell"/>
</dbReference>
<dbReference type="InterPro" id="IPR038281">
    <property type="entry name" value="RTP801-like_C_sf"/>
</dbReference>
<protein>
    <recommendedName>
        <fullName evidence="5">DNA damage-inducible transcript 4-like protein</fullName>
    </recommendedName>
</protein>
<evidence type="ECO:0000256" key="2">
    <source>
        <dbReference type="ARBA" id="ARBA00010670"/>
    </source>
</evidence>
<evidence type="ECO:0000256" key="1">
    <source>
        <dbReference type="ARBA" id="ARBA00004496"/>
    </source>
</evidence>
<dbReference type="AlphaFoldDB" id="A0A0U1TZ71"/>
<dbReference type="InterPro" id="IPR012918">
    <property type="entry name" value="RTP801-like"/>
</dbReference>
<evidence type="ECO:0008006" key="5">
    <source>
        <dbReference type="Google" id="ProtNLM"/>
    </source>
</evidence>
<keyword evidence="3" id="KW-0963">Cytoplasm</keyword>
<dbReference type="PANTHER" id="PTHR12478">
    <property type="entry name" value="DNA-DAMAGE-INDUCIBLE TRANSCRIPT 4 PROTEIN DDIT4"/>
    <property type="match status" value="1"/>
</dbReference>
<organism evidence="4">
    <name type="scientific">Isometrus maculatus</name>
    <name type="common">Lesser brown scorpion</name>
    <name type="synonym">Scorpio maculatus</name>
    <dbReference type="NCBI Taxonomy" id="497827"/>
    <lineage>
        <taxon>Eukaryota</taxon>
        <taxon>Metazoa</taxon>
        <taxon>Ecdysozoa</taxon>
        <taxon>Arthropoda</taxon>
        <taxon>Chelicerata</taxon>
        <taxon>Arachnida</taxon>
        <taxon>Scorpiones</taxon>
        <taxon>Buthida</taxon>
        <taxon>Buthoidea</taxon>
        <taxon>Buthidae</taxon>
        <taxon>Isometrus</taxon>
    </lineage>
</organism>
<sequence length="158" mass="18322">MPVNECDWFDLNENTPFEDALELKKCKLLAERVEDRLRESKSRLQCGEVLLPNNLTLRIAKDCLKMSESEPCGVRGCVIYINLEEKNACHKLGKVVCDPDTVSTFEITLNLRQDCNKWLNLTRLLPERLLKKFGRDRALVISESYTLRKKKLYRSNSS</sequence>
<dbReference type="Gene3D" id="3.90.470.40">
    <property type="entry name" value="RTP801-like"/>
    <property type="match status" value="1"/>
</dbReference>
<accession>A0A0U1TZ71</accession>
<reference evidence="4" key="1">
    <citation type="submission" date="2007-10" db="EMBL/GenBank/DDBJ databases">
        <title>Classification and functional annotation of ESTs from venom glands of Isometrus maculatus.</title>
        <authorList>
            <person name="Li W."/>
            <person name="Ma Y."/>
            <person name="Zhao R."/>
            <person name="Cao Z."/>
        </authorList>
    </citation>
    <scope>NUCLEOTIDE SEQUENCE</scope>
    <source>
        <tissue evidence="4">Venom gland</tissue>
    </source>
</reference>
<comment type="subcellular location">
    <subcellularLocation>
        <location evidence="1">Cytoplasm</location>
    </subcellularLocation>
</comment>
<comment type="similarity">
    <text evidence="2">Belongs to the DDIT4 family.</text>
</comment>
<evidence type="ECO:0000313" key="4">
    <source>
        <dbReference type="EMBL" id="ACD12005.1"/>
    </source>
</evidence>
<dbReference type="Pfam" id="PF07809">
    <property type="entry name" value="RTP801_C"/>
    <property type="match status" value="1"/>
</dbReference>
<dbReference type="PANTHER" id="PTHR12478:SF16">
    <property type="entry name" value="PROTEIN CHARYBDE-RELATED"/>
    <property type="match status" value="1"/>
</dbReference>